<dbReference type="InterPro" id="IPR002016">
    <property type="entry name" value="Haem_peroxidase"/>
</dbReference>
<evidence type="ECO:0000256" key="21">
    <source>
        <dbReference type="PIRSR" id="PIRSR600823-5"/>
    </source>
</evidence>
<feature type="binding site" evidence="19">
    <location>
        <position position="84"/>
    </location>
    <ligand>
        <name>Ca(2+)</name>
        <dbReference type="ChEBI" id="CHEBI:29108"/>
        <label>1</label>
    </ligand>
</feature>
<evidence type="ECO:0000256" key="18">
    <source>
        <dbReference type="PIRSR" id="PIRSR600823-2"/>
    </source>
</evidence>
<sequence>MDSYLNKYSLLVFLLLVTPLALAQTKVGFYSKSCSKAESIVQATVKKHVKSDSTVAPGLLRMVFHDCFVHGCDASILINGSNAERTARPNLLLRGYEVIDDAKTQLEAACPGVVSCADILALAARDATVEVGALTYKVPTGRRDGRVSLASDTSNLPSFTDSVTVQKKKFADVGLSAQDLVTLVGGHTIGTVACQFVSYRLYNFKNTSGADPTINSKFLPTLRSLCPQNGDGNKRIPLDSGSGDNFDRSFFKNVQNNRGILESDQSLWQDSTTKNYAQRFIGIRGLAGLTLNFEFGKAMIKMTNVGVKTGTDGEIRKICSEIN</sequence>
<feature type="binding site" evidence="19">
    <location>
        <position position="71"/>
    </location>
    <ligand>
        <name>Ca(2+)</name>
        <dbReference type="ChEBI" id="CHEBI:29108"/>
        <label>1</label>
    </ligand>
</feature>
<dbReference type="GO" id="GO:0020037">
    <property type="term" value="F:heme binding"/>
    <property type="evidence" value="ECO:0007669"/>
    <property type="project" value="UniProtKB-UniRule"/>
</dbReference>
<dbReference type="GO" id="GO:0005576">
    <property type="term" value="C:extracellular region"/>
    <property type="evidence" value="ECO:0007669"/>
    <property type="project" value="UniProtKB-SubCell"/>
</dbReference>
<dbReference type="GO" id="GO:0042744">
    <property type="term" value="P:hydrogen peroxide catabolic process"/>
    <property type="evidence" value="ECO:0007669"/>
    <property type="project" value="UniProtKB-KW"/>
</dbReference>
<keyword evidence="16 22" id="KW-0376">Hydrogen peroxide</keyword>
<dbReference type="SUPFAM" id="SSF48113">
    <property type="entry name" value="Heme-dependent peroxidases"/>
    <property type="match status" value="1"/>
</dbReference>
<keyword evidence="8 22" id="KW-0349">Heme</keyword>
<dbReference type="InterPro" id="IPR033905">
    <property type="entry name" value="Secretory_peroxidase"/>
</dbReference>
<dbReference type="PROSITE" id="PS00435">
    <property type="entry name" value="PEROXIDASE_1"/>
    <property type="match status" value="1"/>
</dbReference>
<feature type="domain" description="Plant heme peroxidase family profile" evidence="23">
    <location>
        <begin position="24"/>
        <end position="323"/>
    </location>
</feature>
<dbReference type="PRINTS" id="PR00458">
    <property type="entry name" value="PEROXIDASE"/>
</dbReference>
<evidence type="ECO:0000256" key="15">
    <source>
        <dbReference type="ARBA" id="ARBA00023180"/>
    </source>
</evidence>
<evidence type="ECO:0000259" key="23">
    <source>
        <dbReference type="PROSITE" id="PS50873"/>
    </source>
</evidence>
<evidence type="ECO:0000256" key="11">
    <source>
        <dbReference type="ARBA" id="ARBA00022837"/>
    </source>
</evidence>
<evidence type="ECO:0000256" key="20">
    <source>
        <dbReference type="PIRSR" id="PIRSR600823-4"/>
    </source>
</evidence>
<comment type="cofactor">
    <cofactor evidence="19 22">
        <name>heme b</name>
        <dbReference type="ChEBI" id="CHEBI:60344"/>
    </cofactor>
    <text evidence="19 22">Binds 1 heme b (iron(II)-protoporphyrin IX) group per subunit.</text>
</comment>
<dbReference type="PANTHER" id="PTHR31235">
    <property type="entry name" value="PEROXIDASE 25-RELATED"/>
    <property type="match status" value="1"/>
</dbReference>
<organism evidence="24 25">
    <name type="scientific">Heracleum sosnowskyi</name>
    <dbReference type="NCBI Taxonomy" id="360622"/>
    <lineage>
        <taxon>Eukaryota</taxon>
        <taxon>Viridiplantae</taxon>
        <taxon>Streptophyta</taxon>
        <taxon>Embryophyta</taxon>
        <taxon>Tracheophyta</taxon>
        <taxon>Spermatophyta</taxon>
        <taxon>Magnoliopsida</taxon>
        <taxon>eudicotyledons</taxon>
        <taxon>Gunneridae</taxon>
        <taxon>Pentapetalae</taxon>
        <taxon>asterids</taxon>
        <taxon>campanulids</taxon>
        <taxon>Apiales</taxon>
        <taxon>Apiaceae</taxon>
        <taxon>Apioideae</taxon>
        <taxon>apioid superclade</taxon>
        <taxon>Tordylieae</taxon>
        <taxon>Tordyliinae</taxon>
        <taxon>Heracleum</taxon>
    </lineage>
</organism>
<dbReference type="Proteomes" id="UP001237642">
    <property type="component" value="Unassembled WGS sequence"/>
</dbReference>
<accession>A0AAD8IHU2</accession>
<gene>
    <name evidence="24" type="ORF">POM88_023720</name>
</gene>
<evidence type="ECO:0000256" key="22">
    <source>
        <dbReference type="RuleBase" id="RU362060"/>
    </source>
</evidence>
<feature type="binding site" evidence="19">
    <location>
        <position position="247"/>
    </location>
    <ligand>
        <name>Ca(2+)</name>
        <dbReference type="ChEBI" id="CHEBI:29108"/>
        <label>2</label>
    </ligand>
</feature>
<keyword evidence="10 22" id="KW-0732">Signal</keyword>
<dbReference type="EMBL" id="JAUIZM010000005">
    <property type="protein sequence ID" value="KAK1385985.1"/>
    <property type="molecule type" value="Genomic_DNA"/>
</dbReference>
<evidence type="ECO:0000256" key="16">
    <source>
        <dbReference type="ARBA" id="ARBA00023324"/>
    </source>
</evidence>
<feature type="disulfide bond" evidence="21">
    <location>
        <begin position="194"/>
        <end position="226"/>
    </location>
</feature>
<dbReference type="FunFam" id="1.10.420.10:FF:000010">
    <property type="entry name" value="Peroxidase"/>
    <property type="match status" value="1"/>
</dbReference>
<evidence type="ECO:0000256" key="1">
    <source>
        <dbReference type="ARBA" id="ARBA00000189"/>
    </source>
</evidence>
<proteinExistence type="inferred from homology"/>
<feature type="binding site" evidence="19">
    <location>
        <position position="69"/>
    </location>
    <ligand>
        <name>Ca(2+)</name>
        <dbReference type="ChEBI" id="CHEBI:29108"/>
        <label>1</label>
    </ligand>
</feature>
<keyword evidence="7 22" id="KW-0575">Peroxidase</keyword>
<keyword evidence="15" id="KW-0325">Glycoprotein</keyword>
<evidence type="ECO:0000313" key="25">
    <source>
        <dbReference type="Proteomes" id="UP001237642"/>
    </source>
</evidence>
<evidence type="ECO:0000256" key="3">
    <source>
        <dbReference type="ARBA" id="ARBA00004613"/>
    </source>
</evidence>
<dbReference type="Pfam" id="PF00141">
    <property type="entry name" value="peroxidase"/>
    <property type="match status" value="1"/>
</dbReference>
<dbReference type="PROSITE" id="PS50873">
    <property type="entry name" value="PEROXIDASE_4"/>
    <property type="match status" value="1"/>
</dbReference>
<dbReference type="InterPro" id="IPR000823">
    <property type="entry name" value="Peroxidase_pln"/>
</dbReference>
<keyword evidence="11 19" id="KW-0106">Calcium</keyword>
<keyword evidence="25" id="KW-1185">Reference proteome</keyword>
<dbReference type="GO" id="GO:0140825">
    <property type="term" value="F:lactoperoxidase activity"/>
    <property type="evidence" value="ECO:0007669"/>
    <property type="project" value="UniProtKB-EC"/>
</dbReference>
<evidence type="ECO:0000256" key="6">
    <source>
        <dbReference type="ARBA" id="ARBA00022525"/>
    </source>
</evidence>
<evidence type="ECO:0000313" key="24">
    <source>
        <dbReference type="EMBL" id="KAK1385985.1"/>
    </source>
</evidence>
<reference evidence="24" key="1">
    <citation type="submission" date="2023-02" db="EMBL/GenBank/DDBJ databases">
        <title>Genome of toxic invasive species Heracleum sosnowskyi carries increased number of genes despite the absence of recent whole-genome duplications.</title>
        <authorList>
            <person name="Schelkunov M."/>
            <person name="Shtratnikova V."/>
            <person name="Makarenko M."/>
            <person name="Klepikova A."/>
            <person name="Omelchenko D."/>
            <person name="Novikova G."/>
            <person name="Obukhova E."/>
            <person name="Bogdanov V."/>
            <person name="Penin A."/>
            <person name="Logacheva M."/>
        </authorList>
    </citation>
    <scope>NUCLEOTIDE SEQUENCE</scope>
    <source>
        <strain evidence="24">Hsosn_3</strain>
        <tissue evidence="24">Leaf</tissue>
    </source>
</reference>
<evidence type="ECO:0000256" key="5">
    <source>
        <dbReference type="ARBA" id="ARBA00012313"/>
    </source>
</evidence>
<evidence type="ECO:0000256" key="2">
    <source>
        <dbReference type="ARBA" id="ARBA00002322"/>
    </source>
</evidence>
<dbReference type="EC" id="1.11.1.7" evidence="5 22"/>
<feature type="binding site" evidence="19">
    <location>
        <position position="66"/>
    </location>
    <ligand>
        <name>Ca(2+)</name>
        <dbReference type="ChEBI" id="CHEBI:29108"/>
        <label>1</label>
    </ligand>
</feature>
<comment type="cofactor">
    <cofactor evidence="19 22">
        <name>Ca(2+)</name>
        <dbReference type="ChEBI" id="CHEBI:29108"/>
    </cofactor>
    <text evidence="19 22">Binds 2 calcium ions per subunit.</text>
</comment>
<evidence type="ECO:0000256" key="17">
    <source>
        <dbReference type="PIRSR" id="PIRSR600823-1"/>
    </source>
</evidence>
<evidence type="ECO:0000256" key="12">
    <source>
        <dbReference type="ARBA" id="ARBA00023002"/>
    </source>
</evidence>
<feature type="disulfide bond" evidence="21">
    <location>
        <begin position="116"/>
        <end position="319"/>
    </location>
</feature>
<dbReference type="Gene3D" id="1.10.420.10">
    <property type="entry name" value="Peroxidase, domain 2"/>
    <property type="match status" value="1"/>
</dbReference>
<keyword evidence="9 19" id="KW-0479">Metal-binding</keyword>
<feature type="site" description="Transition state stabilizer" evidence="20">
    <location>
        <position position="61"/>
    </location>
</feature>
<feature type="signal peptide" evidence="22">
    <location>
        <begin position="1"/>
        <end position="23"/>
    </location>
</feature>
<dbReference type="InterPro" id="IPR010255">
    <property type="entry name" value="Haem_peroxidase_sf"/>
</dbReference>
<feature type="active site" description="Proton acceptor" evidence="17">
    <location>
        <position position="65"/>
    </location>
</feature>
<evidence type="ECO:0000256" key="19">
    <source>
        <dbReference type="PIRSR" id="PIRSR600823-3"/>
    </source>
</evidence>
<evidence type="ECO:0000256" key="9">
    <source>
        <dbReference type="ARBA" id="ARBA00022723"/>
    </source>
</evidence>
<keyword evidence="6 22" id="KW-0964">Secreted</keyword>
<dbReference type="Gene3D" id="1.10.520.10">
    <property type="match status" value="1"/>
</dbReference>
<dbReference type="AlphaFoldDB" id="A0AAD8IHU2"/>
<dbReference type="FunFam" id="1.10.520.10:FF:000006">
    <property type="entry name" value="Peroxidase"/>
    <property type="match status" value="1"/>
</dbReference>
<evidence type="ECO:0000256" key="8">
    <source>
        <dbReference type="ARBA" id="ARBA00022617"/>
    </source>
</evidence>
<dbReference type="PRINTS" id="PR00461">
    <property type="entry name" value="PLPEROXIDASE"/>
</dbReference>
<feature type="binding site" description="axial binding residue" evidence="19">
    <location>
        <position position="187"/>
    </location>
    <ligand>
        <name>heme b</name>
        <dbReference type="ChEBI" id="CHEBI:60344"/>
    </ligand>
    <ligandPart>
        <name>Fe</name>
        <dbReference type="ChEBI" id="CHEBI:18248"/>
    </ligandPart>
</feature>
<feature type="binding site" evidence="19">
    <location>
        <position position="75"/>
    </location>
    <ligand>
        <name>Ca(2+)</name>
        <dbReference type="ChEBI" id="CHEBI:29108"/>
        <label>1</label>
    </ligand>
</feature>
<evidence type="ECO:0000256" key="14">
    <source>
        <dbReference type="ARBA" id="ARBA00023157"/>
    </source>
</evidence>
<evidence type="ECO:0000256" key="7">
    <source>
        <dbReference type="ARBA" id="ARBA00022559"/>
    </source>
</evidence>
<dbReference type="PROSITE" id="PS00436">
    <property type="entry name" value="PEROXIDASE_2"/>
    <property type="match status" value="1"/>
</dbReference>
<evidence type="ECO:0000256" key="10">
    <source>
        <dbReference type="ARBA" id="ARBA00022729"/>
    </source>
</evidence>
<reference evidence="24" key="2">
    <citation type="submission" date="2023-05" db="EMBL/GenBank/DDBJ databases">
        <authorList>
            <person name="Schelkunov M.I."/>
        </authorList>
    </citation>
    <scope>NUCLEOTIDE SEQUENCE</scope>
    <source>
        <strain evidence="24">Hsosn_3</strain>
        <tissue evidence="24">Leaf</tissue>
    </source>
</reference>
<protein>
    <recommendedName>
        <fullName evidence="5 22">Peroxidase</fullName>
        <ecNumber evidence="5 22">1.11.1.7</ecNumber>
    </recommendedName>
</protein>
<feature type="binding site" evidence="19">
    <location>
        <position position="239"/>
    </location>
    <ligand>
        <name>Ca(2+)</name>
        <dbReference type="ChEBI" id="CHEBI:29108"/>
        <label>2</label>
    </ligand>
</feature>
<feature type="binding site" evidence="19">
    <location>
        <position position="188"/>
    </location>
    <ligand>
        <name>Ca(2+)</name>
        <dbReference type="ChEBI" id="CHEBI:29108"/>
        <label>2</label>
    </ligand>
</feature>
<comment type="subcellular location">
    <subcellularLocation>
        <location evidence="3 22">Secreted</location>
    </subcellularLocation>
</comment>
<dbReference type="InterPro" id="IPR019793">
    <property type="entry name" value="Peroxidases_heam-ligand_BS"/>
</dbReference>
<keyword evidence="14 21" id="KW-1015">Disulfide bond</keyword>
<feature type="disulfide bond" evidence="21">
    <location>
        <begin position="67"/>
        <end position="72"/>
    </location>
</feature>
<comment type="caution">
    <text evidence="24">The sequence shown here is derived from an EMBL/GenBank/DDBJ whole genome shotgun (WGS) entry which is preliminary data.</text>
</comment>
<dbReference type="GO" id="GO:0046872">
    <property type="term" value="F:metal ion binding"/>
    <property type="evidence" value="ECO:0007669"/>
    <property type="project" value="UniProtKB-UniRule"/>
</dbReference>
<dbReference type="GO" id="GO:0006979">
    <property type="term" value="P:response to oxidative stress"/>
    <property type="evidence" value="ECO:0007669"/>
    <property type="project" value="UniProtKB-UniRule"/>
</dbReference>
<evidence type="ECO:0000256" key="13">
    <source>
        <dbReference type="ARBA" id="ARBA00023004"/>
    </source>
</evidence>
<feature type="binding site" evidence="19">
    <location>
        <position position="73"/>
    </location>
    <ligand>
        <name>Ca(2+)</name>
        <dbReference type="ChEBI" id="CHEBI:29108"/>
        <label>1</label>
    </ligand>
</feature>
<comment type="similarity">
    <text evidence="22">Belongs to the peroxidase family. Classical plant (class III) peroxidase subfamily.</text>
</comment>
<dbReference type="InterPro" id="IPR019794">
    <property type="entry name" value="Peroxidases_AS"/>
</dbReference>
<feature type="chain" id="PRO_5041773235" description="Peroxidase" evidence="22">
    <location>
        <begin position="24"/>
        <end position="323"/>
    </location>
</feature>
<evidence type="ECO:0000256" key="4">
    <source>
        <dbReference type="ARBA" id="ARBA00006873"/>
    </source>
</evidence>
<feature type="binding site" evidence="18">
    <location>
        <position position="157"/>
    </location>
    <ligand>
        <name>substrate</name>
    </ligand>
</feature>
<keyword evidence="12 22" id="KW-0560">Oxidoreductase</keyword>
<comment type="function">
    <text evidence="2">Removal of H(2)O(2), oxidation of toxic reductants, biosynthesis and degradation of lignin, suberization, auxin catabolism, response to environmental stresses such as wounding, pathogen attack and oxidative stress. These functions might be dependent on each isozyme/isoform in each plant tissue.</text>
</comment>
<keyword evidence="13 19" id="KW-0408">Iron</keyword>
<comment type="catalytic activity">
    <reaction evidence="1 22">
        <text>2 a phenolic donor + H2O2 = 2 a phenolic radical donor + 2 H2O</text>
        <dbReference type="Rhea" id="RHEA:56136"/>
        <dbReference type="ChEBI" id="CHEBI:15377"/>
        <dbReference type="ChEBI" id="CHEBI:16240"/>
        <dbReference type="ChEBI" id="CHEBI:139520"/>
        <dbReference type="ChEBI" id="CHEBI:139521"/>
        <dbReference type="EC" id="1.11.1.7"/>
    </reaction>
</comment>
<name>A0AAD8IHU2_9APIA</name>
<feature type="disulfide bond" evidence="21">
    <location>
        <begin position="34"/>
        <end position="110"/>
    </location>
</feature>
<comment type="similarity">
    <text evidence="4">Belongs to the peroxidase family. Ascorbate peroxidase subfamily.</text>
</comment>
<dbReference type="CDD" id="cd00693">
    <property type="entry name" value="secretory_peroxidase"/>
    <property type="match status" value="1"/>
</dbReference>